<evidence type="ECO:0000256" key="2">
    <source>
        <dbReference type="ARBA" id="ARBA00022801"/>
    </source>
</evidence>
<dbReference type="InterPro" id="IPR036412">
    <property type="entry name" value="HAD-like_sf"/>
</dbReference>
<protein>
    <recommendedName>
        <fullName evidence="3">(S)-2-haloacid dehalogenase</fullName>
        <ecNumber evidence="3">3.8.1.2</ecNumber>
    </recommendedName>
    <alternativeName>
        <fullName evidence="3">2-haloalkanoic acid dehalogenase</fullName>
    </alternativeName>
    <alternativeName>
        <fullName evidence="3">Halocarboxylic acid halidohydrolase</fullName>
    </alternativeName>
    <alternativeName>
        <fullName evidence="3">L-2-haloacid dehalogenase</fullName>
    </alternativeName>
</protein>
<dbReference type="InterPro" id="IPR023198">
    <property type="entry name" value="PGP-like_dom2"/>
</dbReference>
<gene>
    <name evidence="4" type="ORF">SMD27_19380</name>
</gene>
<reference evidence="4 5" key="1">
    <citation type="journal article" date="2016" name="Antonie Van Leeuwenhoek">
        <title>Dongia soli sp. nov., isolated from soil from Dokdo, Korea.</title>
        <authorList>
            <person name="Kim D.U."/>
            <person name="Lee H."/>
            <person name="Kim H."/>
            <person name="Kim S.G."/>
            <person name="Ka J.O."/>
        </authorList>
    </citation>
    <scope>NUCLEOTIDE SEQUENCE [LARGE SCALE GENOMIC DNA]</scope>
    <source>
        <strain evidence="4 5">D78</strain>
    </source>
</reference>
<dbReference type="SFLD" id="SFLDG01129">
    <property type="entry name" value="C1.5:_HAD__Beta-PGM__Phosphata"/>
    <property type="match status" value="1"/>
</dbReference>
<dbReference type="PANTHER" id="PTHR43316:SF3">
    <property type="entry name" value="HALOACID DEHALOGENASE, TYPE II (AFU_ORTHOLOGUE AFUA_2G07750)-RELATED"/>
    <property type="match status" value="1"/>
</dbReference>
<dbReference type="CDD" id="cd02588">
    <property type="entry name" value="HAD_L2-DEX"/>
    <property type="match status" value="1"/>
</dbReference>
<evidence type="ECO:0000313" key="4">
    <source>
        <dbReference type="EMBL" id="MDY0885014.1"/>
    </source>
</evidence>
<comment type="function">
    <text evidence="3">Catalyzes the hydrolytic dehalogenation of small (S)-2-haloalkanoic acids to yield the corresponding (R)-2-hydroxyalkanoic acids.</text>
</comment>
<keyword evidence="5" id="KW-1185">Reference proteome</keyword>
<sequence>MPSVQAIFFDAYGTLFDIHAPAAAMKARLGPIAQQVSQLWRQKQLEYTWTLSLRRQYRSFWELTAEALDVALATYGLDQDRQQRDSLLAAYRQLSAYPEVPPLLQKLKAAGIPRTLLSNGDPDLLSDLTAAAKLGDLLDAPISVAEVGVYKPDARGYQLALDRFKLSSPQSCAFVSSNAWDAAGAAQFGFRTFWINRNGQPIEYGLDRQATILSSLGDLAHELIDQGAFGGR</sequence>
<dbReference type="SFLD" id="SFLDG01135">
    <property type="entry name" value="C1.5.6:_HAD__Beta-PGM__Phospha"/>
    <property type="match status" value="1"/>
</dbReference>
<dbReference type="InterPro" id="IPR006439">
    <property type="entry name" value="HAD-SF_hydro_IA"/>
</dbReference>
<proteinExistence type="inferred from homology"/>
<dbReference type="PRINTS" id="PR00413">
    <property type="entry name" value="HADHALOGNASE"/>
</dbReference>
<keyword evidence="2 3" id="KW-0378">Hydrolase</keyword>
<dbReference type="InterPro" id="IPR023214">
    <property type="entry name" value="HAD_sf"/>
</dbReference>
<dbReference type="NCBIfam" id="TIGR01509">
    <property type="entry name" value="HAD-SF-IA-v3"/>
    <property type="match status" value="1"/>
</dbReference>
<comment type="similarity">
    <text evidence="1 3">Belongs to the HAD-like hydrolase superfamily. S-2-haloalkanoic acid dehalogenase family.</text>
</comment>
<dbReference type="SUPFAM" id="SSF56784">
    <property type="entry name" value="HAD-like"/>
    <property type="match status" value="1"/>
</dbReference>
<dbReference type="Gene3D" id="1.10.150.240">
    <property type="entry name" value="Putative phosphatase, domain 2"/>
    <property type="match status" value="1"/>
</dbReference>
<accession>A0ABU5EF34</accession>
<comment type="caution">
    <text evidence="4">The sequence shown here is derived from an EMBL/GenBank/DDBJ whole genome shotgun (WGS) entry which is preliminary data.</text>
</comment>
<comment type="catalytic activity">
    <reaction evidence="3">
        <text>an (S)-2-haloacid + H2O = a (2R)-2-hydroxycarboxylate + a halide anion + H(+)</text>
        <dbReference type="Rhea" id="RHEA:11192"/>
        <dbReference type="ChEBI" id="CHEBI:15377"/>
        <dbReference type="ChEBI" id="CHEBI:15378"/>
        <dbReference type="ChEBI" id="CHEBI:16042"/>
        <dbReference type="ChEBI" id="CHEBI:58314"/>
        <dbReference type="ChEBI" id="CHEBI:137405"/>
        <dbReference type="EC" id="3.8.1.2"/>
    </reaction>
</comment>
<dbReference type="PANTHER" id="PTHR43316">
    <property type="entry name" value="HYDROLASE, HALOACID DELAHOGENASE-RELATED"/>
    <property type="match status" value="1"/>
</dbReference>
<dbReference type="RefSeq" id="WP_320510088.1">
    <property type="nucleotide sequence ID" value="NZ_JAXCLW010000007.1"/>
</dbReference>
<name>A0ABU5EF34_9PROT</name>
<organism evidence="4 5">
    <name type="scientific">Dongia soli</name>
    <dbReference type="NCBI Taxonomy" id="600628"/>
    <lineage>
        <taxon>Bacteria</taxon>
        <taxon>Pseudomonadati</taxon>
        <taxon>Pseudomonadota</taxon>
        <taxon>Alphaproteobacteria</taxon>
        <taxon>Rhodospirillales</taxon>
        <taxon>Dongiaceae</taxon>
        <taxon>Dongia</taxon>
    </lineage>
</organism>
<evidence type="ECO:0000256" key="3">
    <source>
        <dbReference type="RuleBase" id="RU368077"/>
    </source>
</evidence>
<dbReference type="InterPro" id="IPR051540">
    <property type="entry name" value="S-2-haloacid_dehalogenase"/>
</dbReference>
<dbReference type="NCBIfam" id="TIGR01428">
    <property type="entry name" value="HAD_type_II"/>
    <property type="match status" value="1"/>
</dbReference>
<dbReference type="NCBIfam" id="TIGR01493">
    <property type="entry name" value="HAD-SF-IA-v2"/>
    <property type="match status" value="1"/>
</dbReference>
<dbReference type="SFLD" id="SFLDF00045">
    <property type="entry name" value="2-haloacid_dehalogenase"/>
    <property type="match status" value="1"/>
</dbReference>
<dbReference type="Gene3D" id="3.40.50.1000">
    <property type="entry name" value="HAD superfamily/HAD-like"/>
    <property type="match status" value="1"/>
</dbReference>
<dbReference type="EC" id="3.8.1.2" evidence="3"/>
<dbReference type="EMBL" id="JAXCLW010000007">
    <property type="protein sequence ID" value="MDY0885014.1"/>
    <property type="molecule type" value="Genomic_DNA"/>
</dbReference>
<dbReference type="Proteomes" id="UP001279642">
    <property type="component" value="Unassembled WGS sequence"/>
</dbReference>
<evidence type="ECO:0000256" key="1">
    <source>
        <dbReference type="ARBA" id="ARBA00008106"/>
    </source>
</evidence>
<evidence type="ECO:0000313" key="5">
    <source>
        <dbReference type="Proteomes" id="UP001279642"/>
    </source>
</evidence>
<dbReference type="Pfam" id="PF00702">
    <property type="entry name" value="Hydrolase"/>
    <property type="match status" value="1"/>
</dbReference>
<dbReference type="InterPro" id="IPR006328">
    <property type="entry name" value="2-HAD"/>
</dbReference>
<dbReference type="SFLD" id="SFLDS00003">
    <property type="entry name" value="Haloacid_Dehalogenase"/>
    <property type="match status" value="1"/>
</dbReference>